<protein>
    <submittedName>
        <fullName evidence="3">Uncharacterized protein (DUF305 family)</fullName>
    </submittedName>
</protein>
<evidence type="ECO:0000259" key="2">
    <source>
        <dbReference type="Pfam" id="PF03713"/>
    </source>
</evidence>
<keyword evidence="4" id="KW-1185">Reference proteome</keyword>
<proteinExistence type="predicted"/>
<dbReference type="RefSeq" id="WP_185991207.1">
    <property type="nucleotide sequence ID" value="NZ_JACCAE010000001.1"/>
</dbReference>
<dbReference type="InterPro" id="IPR012347">
    <property type="entry name" value="Ferritin-like"/>
</dbReference>
<dbReference type="PANTHER" id="PTHR36933:SF1">
    <property type="entry name" value="SLL0788 PROTEIN"/>
    <property type="match status" value="1"/>
</dbReference>
<name>A0A852VSI0_9MICO</name>
<dbReference type="InterPro" id="IPR005183">
    <property type="entry name" value="DUF305_CopM-like"/>
</dbReference>
<evidence type="ECO:0000256" key="1">
    <source>
        <dbReference type="SAM" id="MobiDB-lite"/>
    </source>
</evidence>
<gene>
    <name evidence="3" type="ORF">BJY20_001782</name>
</gene>
<organism evidence="3 4">
    <name type="scientific">Janibacter cremeus</name>
    <dbReference type="NCBI Taxonomy" id="1285192"/>
    <lineage>
        <taxon>Bacteria</taxon>
        <taxon>Bacillati</taxon>
        <taxon>Actinomycetota</taxon>
        <taxon>Actinomycetes</taxon>
        <taxon>Micrococcales</taxon>
        <taxon>Intrasporangiaceae</taxon>
        <taxon>Janibacter</taxon>
    </lineage>
</organism>
<dbReference type="EMBL" id="JACCAE010000001">
    <property type="protein sequence ID" value="NYF98390.1"/>
    <property type="molecule type" value="Genomic_DNA"/>
</dbReference>
<dbReference type="PANTHER" id="PTHR36933">
    <property type="entry name" value="SLL0788 PROTEIN"/>
    <property type="match status" value="1"/>
</dbReference>
<comment type="caution">
    <text evidence="3">The sequence shown here is derived from an EMBL/GenBank/DDBJ whole genome shotgun (WGS) entry which is preliminary data.</text>
</comment>
<dbReference type="Proteomes" id="UP000554054">
    <property type="component" value="Unassembled WGS sequence"/>
</dbReference>
<accession>A0A852VSI0</accession>
<feature type="domain" description="DUF305" evidence="2">
    <location>
        <begin position="39"/>
        <end position="201"/>
    </location>
</feature>
<evidence type="ECO:0000313" key="3">
    <source>
        <dbReference type="EMBL" id="NYF98390.1"/>
    </source>
</evidence>
<dbReference type="Gene3D" id="1.20.1260.10">
    <property type="match status" value="1"/>
</dbReference>
<reference evidence="3 4" key="1">
    <citation type="submission" date="2020-07" db="EMBL/GenBank/DDBJ databases">
        <title>Sequencing the genomes of 1000 actinobacteria strains.</title>
        <authorList>
            <person name="Klenk H.-P."/>
        </authorList>
    </citation>
    <scope>NUCLEOTIDE SEQUENCE [LARGE SCALE GENOMIC DNA]</scope>
    <source>
        <strain evidence="3 4">DSM 26154</strain>
    </source>
</reference>
<evidence type="ECO:0000313" key="4">
    <source>
        <dbReference type="Proteomes" id="UP000554054"/>
    </source>
</evidence>
<dbReference type="Pfam" id="PF03713">
    <property type="entry name" value="DUF305"/>
    <property type="match status" value="1"/>
</dbReference>
<dbReference type="AlphaFoldDB" id="A0A852VSI0"/>
<sequence length="210" mass="22801">MSPRAIIAVVVALALGLVGGLALSTVGSDELPADDSVAAGFARDMKTHHDQAVQMSWIVRERTDDELVRSLSYDIARTQENQSGQMAGWLDVWGLSPTGPGAQMEWMQGLGHDHEDDPDAQLTDDGTMPGMASPEQLEKLKSLTGEEAEVFFLQLMIRHHKAGVPMAQVAVDYSQNDAVETLARSIITSQTAEVETMTQMLDRRGAQPLD</sequence>
<feature type="region of interest" description="Disordered" evidence="1">
    <location>
        <begin position="112"/>
        <end position="133"/>
    </location>
</feature>